<evidence type="ECO:0000313" key="2">
    <source>
        <dbReference type="Proteomes" id="UP000758168"/>
    </source>
</evidence>
<name>A0ABS4Z4J5_9ACTN</name>
<reference evidence="1 2" key="1">
    <citation type="submission" date="2021-03" db="EMBL/GenBank/DDBJ databases">
        <title>Sequencing the genomes of 1000 actinobacteria strains.</title>
        <authorList>
            <person name="Klenk H.-P."/>
        </authorList>
    </citation>
    <scope>NUCLEOTIDE SEQUENCE [LARGE SCALE GENOMIC DNA]</scope>
    <source>
        <strain evidence="1 2">DSM 12936</strain>
    </source>
</reference>
<gene>
    <name evidence="1" type="ORF">JOF54_000895</name>
</gene>
<dbReference type="Proteomes" id="UP000758168">
    <property type="component" value="Unassembled WGS sequence"/>
</dbReference>
<evidence type="ECO:0008006" key="3">
    <source>
        <dbReference type="Google" id="ProtNLM"/>
    </source>
</evidence>
<protein>
    <recommendedName>
        <fullName evidence="3">Transcriptional regulator, AbiEi antitoxin, Type IV TA system</fullName>
    </recommendedName>
</protein>
<organism evidence="1 2">
    <name type="scientific">Microlunatus capsulatus</name>
    <dbReference type="NCBI Taxonomy" id="99117"/>
    <lineage>
        <taxon>Bacteria</taxon>
        <taxon>Bacillati</taxon>
        <taxon>Actinomycetota</taxon>
        <taxon>Actinomycetes</taxon>
        <taxon>Propionibacteriales</taxon>
        <taxon>Propionibacteriaceae</taxon>
        <taxon>Microlunatus</taxon>
    </lineage>
</organism>
<dbReference type="EMBL" id="JAGIOB010000001">
    <property type="protein sequence ID" value="MBP2415973.1"/>
    <property type="molecule type" value="Genomic_DNA"/>
</dbReference>
<dbReference type="RefSeq" id="WP_210053376.1">
    <property type="nucleotide sequence ID" value="NZ_BAAAMH010000027.1"/>
</dbReference>
<proteinExistence type="predicted"/>
<accession>A0ABS4Z4J5</accession>
<sequence>MLPRVDPSAELLGLARAQGGVVSAEQADLLGLGRHSKQRLLRTGQWQRVEGPVYAVHVLPLDFTARAWTGVLLGGPGPRLGGESAGFLHGLTTEEPRSVDVLVPLRSRLQDRPLWTFTRETPGARDARSPGDPPRLALEDTVLDLCEGADARAVVDWVTRAVQTRRTSAVRLRRALDERSRHSRRRLLTELLDDVGEGADSPLELRYLRDVERPHGLPRGVRQHRSRHRYRRDVVYPEYGVVVELDGRLGHEGVGRFRDMERDNLSALDGETTFRYGHADVSGEACGVARQVAGVLTVRGWTGVLRPCPRCLR</sequence>
<comment type="caution">
    <text evidence="1">The sequence shown here is derived from an EMBL/GenBank/DDBJ whole genome shotgun (WGS) entry which is preliminary data.</text>
</comment>
<keyword evidence="2" id="KW-1185">Reference proteome</keyword>
<evidence type="ECO:0000313" key="1">
    <source>
        <dbReference type="EMBL" id="MBP2415973.1"/>
    </source>
</evidence>